<sequence>MNLFKHLKGESPINGAPMHTFENNVQCIPQHYLTFHHSLESIENIIIHTQYDEKYLVFVCEDDFGIYIQVGIIGYDNYLPHDSQLTKKIVYGRKWRVENNLPTSEIIQTTFLALQKAREHEVRELFTINNNKTQSTPFNCHHDLPLLATRKEKLIKENTYYNGINIKQRLSAWLILVRYNHLTFDLTHLEELENGTFVLELSILGKAASSLPELSSGKIILLLEVVNQNTLYHSLIAKLIELSHRHVAEHFTYRGFARFSQKVDILAVAEISVICRGLHEENQYKSFKGDWSKHNYDIDETRVPIIPNSILSNKLTSLIEQHQPLDGQMPKLNKTLNYSPYQ</sequence>
<name>A0ABT0LKC3_9GAMM</name>
<reference evidence="1 2" key="1">
    <citation type="submission" date="2022-01" db="EMBL/GenBank/DDBJ databases">
        <title>Whole genome-based taxonomy of the Shewanellaceae.</title>
        <authorList>
            <person name="Martin-Rodriguez A.J."/>
        </authorList>
    </citation>
    <scope>NUCLEOTIDE SEQUENCE [LARGE SCALE GENOMIC DNA]</scope>
    <source>
        <strain evidence="1 2">DSM 17177</strain>
    </source>
</reference>
<dbReference type="Proteomes" id="UP001203423">
    <property type="component" value="Unassembled WGS sequence"/>
</dbReference>
<protein>
    <submittedName>
        <fullName evidence="1">Uncharacterized protein</fullName>
    </submittedName>
</protein>
<evidence type="ECO:0000313" key="1">
    <source>
        <dbReference type="EMBL" id="MCL1127752.1"/>
    </source>
</evidence>
<dbReference type="EMBL" id="JAKIKS010000206">
    <property type="protein sequence ID" value="MCL1127752.1"/>
    <property type="molecule type" value="Genomic_DNA"/>
</dbReference>
<proteinExistence type="predicted"/>
<keyword evidence="2" id="KW-1185">Reference proteome</keyword>
<comment type="caution">
    <text evidence="1">The sequence shown here is derived from an EMBL/GenBank/DDBJ whole genome shotgun (WGS) entry which is preliminary data.</text>
</comment>
<dbReference type="RefSeq" id="WP_248943186.1">
    <property type="nucleotide sequence ID" value="NZ_JAKIKS010000206.1"/>
</dbReference>
<evidence type="ECO:0000313" key="2">
    <source>
        <dbReference type="Proteomes" id="UP001203423"/>
    </source>
</evidence>
<organism evidence="1 2">
    <name type="scientific">Shewanella surugensis</name>
    <dbReference type="NCBI Taxonomy" id="212020"/>
    <lineage>
        <taxon>Bacteria</taxon>
        <taxon>Pseudomonadati</taxon>
        <taxon>Pseudomonadota</taxon>
        <taxon>Gammaproteobacteria</taxon>
        <taxon>Alteromonadales</taxon>
        <taxon>Shewanellaceae</taxon>
        <taxon>Shewanella</taxon>
    </lineage>
</organism>
<accession>A0ABT0LKC3</accession>
<gene>
    <name evidence="1" type="ORF">L2764_25625</name>
</gene>